<keyword evidence="2" id="KW-1185">Reference proteome</keyword>
<reference evidence="1 2" key="1">
    <citation type="journal article" date="2019" name="Nat. Ecol. Evol.">
        <title>Megaphylogeny resolves global patterns of mushroom evolution.</title>
        <authorList>
            <person name="Varga T."/>
            <person name="Krizsan K."/>
            <person name="Foldi C."/>
            <person name="Dima B."/>
            <person name="Sanchez-Garcia M."/>
            <person name="Sanchez-Ramirez S."/>
            <person name="Szollosi G.J."/>
            <person name="Szarkandi J.G."/>
            <person name="Papp V."/>
            <person name="Albert L."/>
            <person name="Andreopoulos W."/>
            <person name="Angelini C."/>
            <person name="Antonin V."/>
            <person name="Barry K.W."/>
            <person name="Bougher N.L."/>
            <person name="Buchanan P."/>
            <person name="Buyck B."/>
            <person name="Bense V."/>
            <person name="Catcheside P."/>
            <person name="Chovatia M."/>
            <person name="Cooper J."/>
            <person name="Damon W."/>
            <person name="Desjardin D."/>
            <person name="Finy P."/>
            <person name="Geml J."/>
            <person name="Haridas S."/>
            <person name="Hughes K."/>
            <person name="Justo A."/>
            <person name="Karasinski D."/>
            <person name="Kautmanova I."/>
            <person name="Kiss B."/>
            <person name="Kocsube S."/>
            <person name="Kotiranta H."/>
            <person name="LaButti K.M."/>
            <person name="Lechner B.E."/>
            <person name="Liimatainen K."/>
            <person name="Lipzen A."/>
            <person name="Lukacs Z."/>
            <person name="Mihaltcheva S."/>
            <person name="Morgado L.N."/>
            <person name="Niskanen T."/>
            <person name="Noordeloos M.E."/>
            <person name="Ohm R.A."/>
            <person name="Ortiz-Santana B."/>
            <person name="Ovrebo C."/>
            <person name="Racz N."/>
            <person name="Riley R."/>
            <person name="Savchenko A."/>
            <person name="Shiryaev A."/>
            <person name="Soop K."/>
            <person name="Spirin V."/>
            <person name="Szebenyi C."/>
            <person name="Tomsovsky M."/>
            <person name="Tulloss R.E."/>
            <person name="Uehling J."/>
            <person name="Grigoriev I.V."/>
            <person name="Vagvolgyi C."/>
            <person name="Papp T."/>
            <person name="Martin F.M."/>
            <person name="Miettinen O."/>
            <person name="Hibbett D.S."/>
            <person name="Nagy L.G."/>
        </authorList>
    </citation>
    <scope>NUCLEOTIDE SEQUENCE [LARGE SCALE GENOMIC DNA]</scope>
    <source>
        <strain evidence="1 2">CBS 166.37</strain>
    </source>
</reference>
<dbReference type="Proteomes" id="UP000308652">
    <property type="component" value="Unassembled WGS sequence"/>
</dbReference>
<proteinExistence type="predicted"/>
<gene>
    <name evidence="1" type="ORF">BDQ12DRAFT_723215</name>
</gene>
<accession>A0A5C3M045</accession>
<evidence type="ECO:0000313" key="1">
    <source>
        <dbReference type="EMBL" id="TFK38355.1"/>
    </source>
</evidence>
<dbReference type="OrthoDB" id="3227112at2759"/>
<dbReference type="EMBL" id="ML213603">
    <property type="protein sequence ID" value="TFK38355.1"/>
    <property type="molecule type" value="Genomic_DNA"/>
</dbReference>
<name>A0A5C3M045_9AGAR</name>
<dbReference type="PROSITE" id="PS51257">
    <property type="entry name" value="PROKAR_LIPOPROTEIN"/>
    <property type="match status" value="1"/>
</dbReference>
<sequence>MNKEKTLAFTFRLFGETYPPNCVTSACNDIDRKLMELQPPGVIAFRGVGEDFNDIARMIVTQAARFDGYKDMPEDLIPQFVEGETENKLRGLLRSYVGFKNTGYEFRTVLD</sequence>
<dbReference type="AlphaFoldDB" id="A0A5C3M045"/>
<protein>
    <submittedName>
        <fullName evidence="1">Uncharacterized protein</fullName>
    </submittedName>
</protein>
<evidence type="ECO:0000313" key="2">
    <source>
        <dbReference type="Proteomes" id="UP000308652"/>
    </source>
</evidence>
<organism evidence="1 2">
    <name type="scientific">Crucibulum laeve</name>
    <dbReference type="NCBI Taxonomy" id="68775"/>
    <lineage>
        <taxon>Eukaryota</taxon>
        <taxon>Fungi</taxon>
        <taxon>Dikarya</taxon>
        <taxon>Basidiomycota</taxon>
        <taxon>Agaricomycotina</taxon>
        <taxon>Agaricomycetes</taxon>
        <taxon>Agaricomycetidae</taxon>
        <taxon>Agaricales</taxon>
        <taxon>Agaricineae</taxon>
        <taxon>Nidulariaceae</taxon>
        <taxon>Crucibulum</taxon>
    </lineage>
</organism>